<dbReference type="AlphaFoldDB" id="A0A367EWN3"/>
<dbReference type="Pfam" id="PF04328">
    <property type="entry name" value="Sel_put"/>
    <property type="match status" value="1"/>
</dbReference>
<dbReference type="EMBL" id="QOIM01000024">
    <property type="protein sequence ID" value="RCG22556.1"/>
    <property type="molecule type" value="Genomic_DNA"/>
</dbReference>
<dbReference type="OrthoDB" id="3541280at2"/>
<dbReference type="Proteomes" id="UP000253507">
    <property type="component" value="Unassembled WGS sequence"/>
</dbReference>
<dbReference type="InterPro" id="IPR007423">
    <property type="entry name" value="Sel_put"/>
</dbReference>
<reference evidence="2 3" key="1">
    <citation type="submission" date="2018-06" db="EMBL/GenBank/DDBJ databases">
        <title>Streptomyces reniochalinae sp. nov. and Streptomyces diacarnus sp. nov. from marine sponges.</title>
        <authorList>
            <person name="Li L."/>
        </authorList>
    </citation>
    <scope>NUCLEOTIDE SEQUENCE [LARGE SCALE GENOMIC DNA]</scope>
    <source>
        <strain evidence="2 3">LHW50302</strain>
    </source>
</reference>
<evidence type="ECO:0000313" key="2">
    <source>
        <dbReference type="EMBL" id="RCG22556.1"/>
    </source>
</evidence>
<proteinExistence type="predicted"/>
<sequence>MRAVVRAASWVRWYVRELTDESAYERYVAHVRDHQGPQASVPSRREFERWRTDAREGDPREGFRCC</sequence>
<comment type="caution">
    <text evidence="2">The sequence shown here is derived from an EMBL/GenBank/DDBJ whole genome shotgun (WGS) entry which is preliminary data.</text>
</comment>
<evidence type="ECO:0000313" key="3">
    <source>
        <dbReference type="Proteomes" id="UP000253507"/>
    </source>
</evidence>
<accession>A0A367EWN3</accession>
<keyword evidence="3" id="KW-1185">Reference proteome</keyword>
<feature type="region of interest" description="Disordered" evidence="1">
    <location>
        <begin position="35"/>
        <end position="66"/>
    </location>
</feature>
<protein>
    <submittedName>
        <fullName evidence="2">DUF466 domain-containing protein</fullName>
    </submittedName>
</protein>
<dbReference type="RefSeq" id="WP_114014386.1">
    <property type="nucleotide sequence ID" value="NZ_QOIM01000024.1"/>
</dbReference>
<feature type="compositionally biased region" description="Basic and acidic residues" evidence="1">
    <location>
        <begin position="43"/>
        <end position="66"/>
    </location>
</feature>
<name>A0A367EWN3_9ACTN</name>
<gene>
    <name evidence="2" type="ORF">DQ392_05740</name>
</gene>
<evidence type="ECO:0000256" key="1">
    <source>
        <dbReference type="SAM" id="MobiDB-lite"/>
    </source>
</evidence>
<organism evidence="2 3">
    <name type="scientific">Streptomyces reniochalinae</name>
    <dbReference type="NCBI Taxonomy" id="2250578"/>
    <lineage>
        <taxon>Bacteria</taxon>
        <taxon>Bacillati</taxon>
        <taxon>Actinomycetota</taxon>
        <taxon>Actinomycetes</taxon>
        <taxon>Kitasatosporales</taxon>
        <taxon>Streptomycetaceae</taxon>
        <taxon>Streptomyces</taxon>
    </lineage>
</organism>